<keyword evidence="6" id="KW-1185">Reference proteome</keyword>
<comment type="catalytic activity">
    <reaction evidence="3">
        <text>pretRNA = a 3'-half-tRNA molecule with a 5'-OH end + a 5'-half-tRNA molecule with a 2',3'-cyclic phosphate end + an intron with a 2',3'-cyclic phosphate and a 5'-hydroxyl terminus.</text>
        <dbReference type="EC" id="4.6.1.16"/>
    </reaction>
</comment>
<organism evidence="6">
    <name type="scientific">Caenorhabditis remanei</name>
    <name type="common">Caenorhabditis vulgaris</name>
    <dbReference type="NCBI Taxonomy" id="31234"/>
    <lineage>
        <taxon>Eukaryota</taxon>
        <taxon>Metazoa</taxon>
        <taxon>Ecdysozoa</taxon>
        <taxon>Nematoda</taxon>
        <taxon>Chromadorea</taxon>
        <taxon>Rhabditida</taxon>
        <taxon>Rhabditina</taxon>
        <taxon>Rhabditomorpha</taxon>
        <taxon>Rhabditoidea</taxon>
        <taxon>Rhabditidae</taxon>
        <taxon>Peloderinae</taxon>
        <taxon>Caenorhabditis</taxon>
    </lineage>
</organism>
<proteinExistence type="inferred from homology"/>
<evidence type="ECO:0000313" key="5">
    <source>
        <dbReference type="EMBL" id="EFP02456.1"/>
    </source>
</evidence>
<dbReference type="HOGENOM" id="CLU_980854_0_0_1"/>
<dbReference type="STRING" id="31234.E3MI43"/>
<protein>
    <recommendedName>
        <fullName evidence="2">tRNA-intron lyase</fullName>
        <ecNumber evidence="2">4.6.1.16</ecNumber>
    </recommendedName>
</protein>
<dbReference type="EMBL" id="DS268447">
    <property type="protein sequence ID" value="EFP02456.1"/>
    <property type="molecule type" value="Genomic_DNA"/>
</dbReference>
<dbReference type="InterPro" id="IPR011856">
    <property type="entry name" value="tRNA_endonuc-like_dom_sf"/>
</dbReference>
<dbReference type="InterPro" id="IPR036167">
    <property type="entry name" value="tRNA_intron_Endo_cat-like_sf"/>
</dbReference>
<name>E3MI43_CAERE</name>
<accession>E3MI43</accession>
<dbReference type="OrthoDB" id="10249562at2759"/>
<dbReference type="GO" id="GO:0000379">
    <property type="term" value="P:tRNA-type intron splice site recognition and cleavage"/>
    <property type="evidence" value="ECO:0007669"/>
    <property type="project" value="TreeGrafter"/>
</dbReference>
<dbReference type="PANTHER" id="PTHR21227:SF0">
    <property type="entry name" value="TRNA-SPLICING ENDONUCLEASE SUBUNIT SEN2"/>
    <property type="match status" value="1"/>
</dbReference>
<dbReference type="FunCoup" id="E3MI43">
    <property type="interactions" value="2"/>
</dbReference>
<dbReference type="Gene3D" id="3.40.1350.10">
    <property type="match status" value="1"/>
</dbReference>
<reference evidence="5" key="1">
    <citation type="submission" date="2007-07" db="EMBL/GenBank/DDBJ databases">
        <title>PCAP assembly of the Caenorhabditis remanei genome.</title>
        <authorList>
            <consortium name="The Caenorhabditis remanei Sequencing Consortium"/>
            <person name="Wilson R.K."/>
        </authorList>
    </citation>
    <scope>NUCLEOTIDE SEQUENCE [LARGE SCALE GENOMIC DNA]</scope>
    <source>
        <strain evidence="5">PB4641</strain>
    </source>
</reference>
<dbReference type="GO" id="GO:0000213">
    <property type="term" value="F:tRNA-intron lyase activity"/>
    <property type="evidence" value="ECO:0007669"/>
    <property type="project" value="UniProtKB-EC"/>
</dbReference>
<evidence type="ECO:0000256" key="2">
    <source>
        <dbReference type="ARBA" id="ARBA00012573"/>
    </source>
</evidence>
<dbReference type="InterPro" id="IPR006677">
    <property type="entry name" value="tRNA_intron_Endonuc_cat-like"/>
</dbReference>
<evidence type="ECO:0000256" key="1">
    <source>
        <dbReference type="ARBA" id="ARBA00008078"/>
    </source>
</evidence>
<dbReference type="PANTHER" id="PTHR21227">
    <property type="entry name" value="TRNA-SPLICING ENDONUCLEASE SUBUNIT SEN2"/>
    <property type="match status" value="1"/>
</dbReference>
<dbReference type="InterPro" id="IPR006676">
    <property type="entry name" value="tRNA_splic"/>
</dbReference>
<dbReference type="eggNOG" id="KOG4685">
    <property type="taxonomic scope" value="Eukaryota"/>
</dbReference>
<dbReference type="EC" id="4.6.1.16" evidence="2"/>
<dbReference type="Proteomes" id="UP000008281">
    <property type="component" value="Unassembled WGS sequence"/>
</dbReference>
<dbReference type="SUPFAM" id="SSF53032">
    <property type="entry name" value="tRNA-intron endonuclease catalytic domain-like"/>
    <property type="match status" value="1"/>
</dbReference>
<dbReference type="Pfam" id="PF01974">
    <property type="entry name" value="tRNA_int_endo"/>
    <property type="match status" value="1"/>
</dbReference>
<dbReference type="GO" id="GO:0005737">
    <property type="term" value="C:cytoplasm"/>
    <property type="evidence" value="ECO:0007669"/>
    <property type="project" value="TreeGrafter"/>
</dbReference>
<dbReference type="GO" id="GO:0000214">
    <property type="term" value="C:tRNA-intron endonuclease complex"/>
    <property type="evidence" value="ECO:0007669"/>
    <property type="project" value="TreeGrafter"/>
</dbReference>
<evidence type="ECO:0000256" key="3">
    <source>
        <dbReference type="ARBA" id="ARBA00034031"/>
    </source>
</evidence>
<evidence type="ECO:0000313" key="6">
    <source>
        <dbReference type="Proteomes" id="UP000008281"/>
    </source>
</evidence>
<evidence type="ECO:0000259" key="4">
    <source>
        <dbReference type="Pfam" id="PF01974"/>
    </source>
</evidence>
<dbReference type="OMA" id="FVERKMN"/>
<dbReference type="CDD" id="cd22363">
    <property type="entry name" value="tRNA-intron_lyase_C"/>
    <property type="match status" value="1"/>
</dbReference>
<comment type="similarity">
    <text evidence="1">Belongs to the tRNA-intron endonuclease family.</text>
</comment>
<dbReference type="AlphaFoldDB" id="E3MI43"/>
<dbReference type="GO" id="GO:0003676">
    <property type="term" value="F:nucleic acid binding"/>
    <property type="evidence" value="ECO:0007669"/>
    <property type="project" value="InterPro"/>
</dbReference>
<dbReference type="InParanoid" id="E3MI43"/>
<sequence length="284" mass="32640">MDLLSFDIKRSRHLTDVPVNFSRNELSEMLGYRKVDAHLIGGLIHIFDEVSSRIIFENSGIGQWLDDGRKENRGVSKTCFRREGEEEISCGIPNMSGSSKEKSEEAVKNWTEQSPLMKSLVLSPMETVLLSVDWQILNVRQQENVLTHQEIWNKMKDYDNKSSHFGKYYSIYRYLKLNGWTVASGHTFGCDYLIYCLGAQFYHSSAGVLIADNIDPQRLLTLTRILAHNKKALIVATTEKDVLNFEDVISVEVKVVTMKTYFLERDVAQISNRQNEIYEVKLTD</sequence>
<feature type="domain" description="tRNA intron endonuclease catalytic" evidence="4">
    <location>
        <begin position="167"/>
        <end position="240"/>
    </location>
</feature>
<gene>
    <name evidence="5" type="ORF">CRE_00989</name>
</gene>